<dbReference type="Proteomes" id="UP000054567">
    <property type="component" value="Unassembled WGS sequence"/>
</dbReference>
<accession>A0A0J6FCL8</accession>
<evidence type="ECO:0000256" key="1">
    <source>
        <dbReference type="SAM" id="MobiDB-lite"/>
    </source>
</evidence>
<feature type="region of interest" description="Disordered" evidence="1">
    <location>
        <begin position="20"/>
        <end position="45"/>
    </location>
</feature>
<dbReference type="VEuPathDB" id="FungiDB:CPAG_02982"/>
<dbReference type="EMBL" id="DS268110">
    <property type="protein sequence ID" value="KMM66644.1"/>
    <property type="molecule type" value="Genomic_DNA"/>
</dbReference>
<reference evidence="3" key="2">
    <citation type="journal article" date="2009" name="Genome Res.">
        <title>Comparative genomic analyses of the human fungal pathogens Coccidioides and their relatives.</title>
        <authorList>
            <person name="Sharpton T.J."/>
            <person name="Stajich J.E."/>
            <person name="Rounsley S.D."/>
            <person name="Gardner M.J."/>
            <person name="Wortman J.R."/>
            <person name="Jordar V.S."/>
            <person name="Maiti R."/>
            <person name="Kodira C.D."/>
            <person name="Neafsey D.E."/>
            <person name="Zeng Q."/>
            <person name="Hung C.-Y."/>
            <person name="McMahan C."/>
            <person name="Muszewska A."/>
            <person name="Grynberg M."/>
            <person name="Mandel M.A."/>
            <person name="Kellner E.M."/>
            <person name="Barker B.M."/>
            <person name="Galgiani J.N."/>
            <person name="Orbach M.J."/>
            <person name="Kirkland T.N."/>
            <person name="Cole G.T."/>
            <person name="Henn M.R."/>
            <person name="Birren B.W."/>
            <person name="Taylor J.W."/>
        </authorList>
    </citation>
    <scope>NUCLEOTIDE SEQUENCE [LARGE SCALE GENOMIC DNA]</scope>
    <source>
        <strain evidence="3">RMSCC 3488</strain>
    </source>
</reference>
<protein>
    <submittedName>
        <fullName evidence="2">Uncharacterized protein</fullName>
    </submittedName>
</protein>
<name>A0A0J6FCL8_COCPO</name>
<reference evidence="2 3" key="1">
    <citation type="submission" date="2007-06" db="EMBL/GenBank/DDBJ databases">
        <title>The Genome Sequence of Coccidioides posadasii RMSCC_3488.</title>
        <authorList>
            <consortium name="Coccidioides Genome Resources Consortium"/>
            <consortium name="The Broad Institute Genome Sequencing Platform"/>
            <person name="Henn M.R."/>
            <person name="Sykes S."/>
            <person name="Young S."/>
            <person name="Jaffe D."/>
            <person name="Berlin A."/>
            <person name="Alvarez P."/>
            <person name="Butler J."/>
            <person name="Gnerre S."/>
            <person name="Grabherr M."/>
            <person name="Mauceli E."/>
            <person name="Brockman W."/>
            <person name="Kodira C."/>
            <person name="Alvarado L."/>
            <person name="Zeng Q."/>
            <person name="Crawford M."/>
            <person name="Antoine C."/>
            <person name="Devon K."/>
            <person name="Galgiani J."/>
            <person name="Orsborn K."/>
            <person name="Lewis M.L."/>
            <person name="Nusbaum C."/>
            <person name="Galagan J."/>
            <person name="Birren B."/>
        </authorList>
    </citation>
    <scope>NUCLEOTIDE SEQUENCE [LARGE SCALE GENOMIC DNA]</scope>
    <source>
        <strain evidence="2 3">RMSCC 3488</strain>
    </source>
</reference>
<reference evidence="3" key="3">
    <citation type="journal article" date="2010" name="Genome Res.">
        <title>Population genomic sequencing of Coccidioides fungi reveals recent hybridization and transposon control.</title>
        <authorList>
            <person name="Neafsey D.E."/>
            <person name="Barker B.M."/>
            <person name="Sharpton T.J."/>
            <person name="Stajich J.E."/>
            <person name="Park D.J."/>
            <person name="Whiston E."/>
            <person name="Hung C.-Y."/>
            <person name="McMahan C."/>
            <person name="White J."/>
            <person name="Sykes S."/>
            <person name="Heiman D."/>
            <person name="Young S."/>
            <person name="Zeng Q."/>
            <person name="Abouelleil A."/>
            <person name="Aftuck L."/>
            <person name="Bessette D."/>
            <person name="Brown A."/>
            <person name="FitzGerald M."/>
            <person name="Lui A."/>
            <person name="Macdonald J.P."/>
            <person name="Priest M."/>
            <person name="Orbach M.J."/>
            <person name="Galgiani J.N."/>
            <person name="Kirkland T.N."/>
            <person name="Cole G.T."/>
            <person name="Birren B.W."/>
            <person name="Henn M.R."/>
            <person name="Taylor J.W."/>
            <person name="Rounsley S.D."/>
        </authorList>
    </citation>
    <scope>NUCLEOTIDE SEQUENCE [LARGE SCALE GENOMIC DNA]</scope>
    <source>
        <strain evidence="3">RMSCC 3488</strain>
    </source>
</reference>
<dbReference type="AlphaFoldDB" id="A0A0J6FCL8"/>
<sequence>MIDRRPVTLRAHRILQAEGRSVADGGEAPCSEGPAQLPCRSPRRNSLPPGIHPNEFGIERLSLWTFAAPQLVPTRPSVAPFQYRGPSERHDLTGKSSQVTENHRDLSREYISELDCCPSRWINTITIMILEIGKVYTFSRSNPRSFISGPDLKYALAAERSG</sequence>
<evidence type="ECO:0000313" key="2">
    <source>
        <dbReference type="EMBL" id="KMM66644.1"/>
    </source>
</evidence>
<organism evidence="2 3">
    <name type="scientific">Coccidioides posadasii RMSCC 3488</name>
    <dbReference type="NCBI Taxonomy" id="454284"/>
    <lineage>
        <taxon>Eukaryota</taxon>
        <taxon>Fungi</taxon>
        <taxon>Dikarya</taxon>
        <taxon>Ascomycota</taxon>
        <taxon>Pezizomycotina</taxon>
        <taxon>Eurotiomycetes</taxon>
        <taxon>Eurotiomycetidae</taxon>
        <taxon>Onygenales</taxon>
        <taxon>Onygenaceae</taxon>
        <taxon>Coccidioides</taxon>
    </lineage>
</organism>
<evidence type="ECO:0000313" key="3">
    <source>
        <dbReference type="Proteomes" id="UP000054567"/>
    </source>
</evidence>
<proteinExistence type="predicted"/>
<gene>
    <name evidence="2" type="ORF">CPAG_02982</name>
</gene>